<dbReference type="eggNOG" id="ENOG5032T55">
    <property type="taxonomic scope" value="Bacteria"/>
</dbReference>
<protein>
    <recommendedName>
        <fullName evidence="4">Lipoprotein</fullName>
    </recommendedName>
</protein>
<evidence type="ECO:0008006" key="4">
    <source>
        <dbReference type="Google" id="ProtNLM"/>
    </source>
</evidence>
<dbReference type="NCBIfam" id="NF040519">
    <property type="entry name" value="Sbal_3080_fam"/>
    <property type="match status" value="1"/>
</dbReference>
<sequence length="199" mass="22309">MSKALSALSLSVLALGLAACTSVRVTPLQSAPTTMCIEENPKVMVSDFVPVLQQGFARHGITIQQYSTIPWDQCPYVVRYTARRSWDMAPYMSSAELTILGPRRQTLATAAYHLRGKGGLSLMKWQGTKSKMDPVIDELLSNTQLIAEPVTKAPDVSESGKLNKQERLKQLQQQNLDYETYQRAYRQLMLEDRPSSDVR</sequence>
<gene>
    <name evidence="2" type="ordered locus">Psefu_0445</name>
</gene>
<evidence type="ECO:0000313" key="2">
    <source>
        <dbReference type="EMBL" id="AEF20428.1"/>
    </source>
</evidence>
<keyword evidence="3" id="KW-1185">Reference proteome</keyword>
<dbReference type="PROSITE" id="PS51257">
    <property type="entry name" value="PROKAR_LIPOPROTEIN"/>
    <property type="match status" value="1"/>
</dbReference>
<feature type="signal peptide" evidence="1">
    <location>
        <begin position="1"/>
        <end position="25"/>
    </location>
</feature>
<dbReference type="EMBL" id="CP002727">
    <property type="protein sequence ID" value="AEF20428.1"/>
    <property type="molecule type" value="Genomic_DNA"/>
</dbReference>
<dbReference type="Proteomes" id="UP000000686">
    <property type="component" value="Chromosome"/>
</dbReference>
<evidence type="ECO:0000256" key="1">
    <source>
        <dbReference type="SAM" id="SignalP"/>
    </source>
</evidence>
<accession>F6AGU9</accession>
<reference evidence="2 3" key="1">
    <citation type="submission" date="2011-04" db="EMBL/GenBank/DDBJ databases">
        <title>Complete sequence of Pseudomonas fulva 12-X.</title>
        <authorList>
            <consortium name="US DOE Joint Genome Institute"/>
            <person name="Lucas S."/>
            <person name="Han J."/>
            <person name="Lapidus A."/>
            <person name="Cheng J.-F."/>
            <person name="Goodwin L."/>
            <person name="Pitluck S."/>
            <person name="Peters L."/>
            <person name="Mikhailova N."/>
            <person name="Pagani I."/>
            <person name="Davenport K."/>
            <person name="Han C."/>
            <person name="Tapia R."/>
            <person name="Land M."/>
            <person name="Hauser L."/>
            <person name="Kyrpides N."/>
            <person name="Ivanova N."/>
            <person name="Pagani I."/>
            <person name="Lcollab F.I."/>
            <person name="Woyke T."/>
        </authorList>
    </citation>
    <scope>NUCLEOTIDE SEQUENCE [LARGE SCALE GENOMIC DNA]</scope>
    <source>
        <strain evidence="3">12-X</strain>
    </source>
</reference>
<feature type="chain" id="PRO_5003331103" description="Lipoprotein" evidence="1">
    <location>
        <begin position="26"/>
        <end position="199"/>
    </location>
</feature>
<evidence type="ECO:0000313" key="3">
    <source>
        <dbReference type="Proteomes" id="UP000000686"/>
    </source>
</evidence>
<dbReference type="RefSeq" id="WP_013789570.1">
    <property type="nucleotide sequence ID" value="NC_015556.1"/>
</dbReference>
<organism evidence="2 3">
    <name type="scientific">Pseudomonas fulva (strain 12-X)</name>
    <dbReference type="NCBI Taxonomy" id="743720"/>
    <lineage>
        <taxon>Bacteria</taxon>
        <taxon>Pseudomonadati</taxon>
        <taxon>Pseudomonadota</taxon>
        <taxon>Gammaproteobacteria</taxon>
        <taxon>Pseudomonadales</taxon>
        <taxon>Pseudomonadaceae</taxon>
        <taxon>Pseudomonas</taxon>
    </lineage>
</organism>
<keyword evidence="1" id="KW-0732">Signal</keyword>
<name>F6AGU9_PSEF1</name>
<dbReference type="AlphaFoldDB" id="F6AGU9"/>
<dbReference type="HOGENOM" id="CLU_116660_2_0_6"/>
<proteinExistence type="predicted"/>
<dbReference type="STRING" id="743720.Psefu_0445"/>
<dbReference type="KEGG" id="pfv:Psefu_0445"/>